<comment type="caution">
    <text evidence="1">The sequence shown here is derived from an EMBL/GenBank/DDBJ whole genome shotgun (WGS) entry which is preliminary data.</text>
</comment>
<name>A0ABQ9CY57_9PASS</name>
<proteinExistence type="predicted"/>
<organism evidence="1 2">
    <name type="scientific">Willisornis vidua</name>
    <name type="common">Xingu scale-backed antbird</name>
    <dbReference type="NCBI Taxonomy" id="1566151"/>
    <lineage>
        <taxon>Eukaryota</taxon>
        <taxon>Metazoa</taxon>
        <taxon>Chordata</taxon>
        <taxon>Craniata</taxon>
        <taxon>Vertebrata</taxon>
        <taxon>Euteleostomi</taxon>
        <taxon>Archelosauria</taxon>
        <taxon>Archosauria</taxon>
        <taxon>Dinosauria</taxon>
        <taxon>Saurischia</taxon>
        <taxon>Theropoda</taxon>
        <taxon>Coelurosauria</taxon>
        <taxon>Aves</taxon>
        <taxon>Neognathae</taxon>
        <taxon>Neoaves</taxon>
        <taxon>Telluraves</taxon>
        <taxon>Australaves</taxon>
        <taxon>Passeriformes</taxon>
        <taxon>Thamnophilidae</taxon>
        <taxon>Willisornis</taxon>
    </lineage>
</organism>
<evidence type="ECO:0008006" key="3">
    <source>
        <dbReference type="Google" id="ProtNLM"/>
    </source>
</evidence>
<gene>
    <name evidence="1" type="ORF">WISP_102397</name>
</gene>
<evidence type="ECO:0000313" key="1">
    <source>
        <dbReference type="EMBL" id="KAJ7411543.1"/>
    </source>
</evidence>
<dbReference type="Proteomes" id="UP001145742">
    <property type="component" value="Unassembled WGS sequence"/>
</dbReference>
<dbReference type="PANTHER" id="PTHR33332">
    <property type="entry name" value="REVERSE TRANSCRIPTASE DOMAIN-CONTAINING PROTEIN"/>
    <property type="match status" value="1"/>
</dbReference>
<accession>A0ABQ9CY57</accession>
<sequence>MNDLDEGIECSLGQFADNTKLGDGVCLLEGRRALQRDLDRLDQLAKANSVRFSKVRCQVLHLGHNNPMQHYRQSAWETAQMKKDLGVLVNSWLNMTQECAQFAKKASGILAFIRNSVASRTRGLIVPVHLVSS</sequence>
<dbReference type="EMBL" id="WHWB01034315">
    <property type="protein sequence ID" value="KAJ7411543.1"/>
    <property type="molecule type" value="Genomic_DNA"/>
</dbReference>
<evidence type="ECO:0000313" key="2">
    <source>
        <dbReference type="Proteomes" id="UP001145742"/>
    </source>
</evidence>
<reference evidence="1" key="1">
    <citation type="submission" date="2019-10" db="EMBL/GenBank/DDBJ databases">
        <authorList>
            <person name="Soares A.E.R."/>
            <person name="Aleixo A."/>
            <person name="Schneider P."/>
            <person name="Miyaki C.Y."/>
            <person name="Schneider M.P."/>
            <person name="Mello C."/>
            <person name="Vasconcelos A.T.R."/>
        </authorList>
    </citation>
    <scope>NUCLEOTIDE SEQUENCE</scope>
    <source>
        <tissue evidence="1">Muscle</tissue>
    </source>
</reference>
<keyword evidence="2" id="KW-1185">Reference proteome</keyword>
<protein>
    <recommendedName>
        <fullName evidence="3">Rna-directed dna polymerase from mobile element jockey-like</fullName>
    </recommendedName>
</protein>